<dbReference type="PROSITE" id="PS00135">
    <property type="entry name" value="TRYPSIN_SER"/>
    <property type="match status" value="1"/>
</dbReference>
<dbReference type="Proteomes" id="UP000424527">
    <property type="component" value="Unassembled WGS sequence"/>
</dbReference>
<keyword evidence="4 7" id="KW-0720">Serine protease</keyword>
<dbReference type="PROSITE" id="PS00134">
    <property type="entry name" value="TRYPSIN_HIS"/>
    <property type="match status" value="1"/>
</dbReference>
<dbReference type="CDD" id="cd00190">
    <property type="entry name" value="Tryp_SPc"/>
    <property type="match status" value="1"/>
</dbReference>
<dbReference type="FunFam" id="2.40.10.10:FF:000004">
    <property type="entry name" value="Tryptase gamma 1"/>
    <property type="match status" value="1"/>
</dbReference>
<dbReference type="Gene3D" id="2.40.10.10">
    <property type="entry name" value="Trypsin-like serine proteases"/>
    <property type="match status" value="2"/>
</dbReference>
<dbReference type="FunFam" id="2.40.10.10:FF:000017">
    <property type="entry name" value="Chymotrypsin-like elastase family member 1"/>
    <property type="match status" value="1"/>
</dbReference>
<dbReference type="PROSITE" id="PS50240">
    <property type="entry name" value="TRYPSIN_DOM"/>
    <property type="match status" value="1"/>
</dbReference>
<dbReference type="GO" id="GO:0004252">
    <property type="term" value="F:serine-type endopeptidase activity"/>
    <property type="evidence" value="ECO:0007669"/>
    <property type="project" value="InterPro"/>
</dbReference>
<accession>A0A6G0ITM8</accession>
<keyword evidence="10" id="KW-1185">Reference proteome</keyword>
<evidence type="ECO:0000256" key="3">
    <source>
        <dbReference type="ARBA" id="ARBA00022801"/>
    </source>
</evidence>
<dbReference type="PANTHER" id="PTHR24257:SF22">
    <property type="entry name" value="CHYMOTRYPSIN-LIKE ELASTASE FAMILY MEMBER 3B"/>
    <property type="match status" value="1"/>
</dbReference>
<dbReference type="InterPro" id="IPR018114">
    <property type="entry name" value="TRYPSIN_HIS"/>
</dbReference>
<name>A0A6G0ITM8_LARCR</name>
<organism evidence="9 10">
    <name type="scientific">Larimichthys crocea</name>
    <name type="common">Large yellow croaker</name>
    <name type="synonym">Pseudosciaena crocea</name>
    <dbReference type="NCBI Taxonomy" id="215358"/>
    <lineage>
        <taxon>Eukaryota</taxon>
        <taxon>Metazoa</taxon>
        <taxon>Chordata</taxon>
        <taxon>Craniata</taxon>
        <taxon>Vertebrata</taxon>
        <taxon>Euteleostomi</taxon>
        <taxon>Actinopterygii</taxon>
        <taxon>Neopterygii</taxon>
        <taxon>Teleostei</taxon>
        <taxon>Neoteleostei</taxon>
        <taxon>Acanthomorphata</taxon>
        <taxon>Eupercaria</taxon>
        <taxon>Sciaenidae</taxon>
        <taxon>Larimichthys</taxon>
    </lineage>
</organism>
<dbReference type="InterPro" id="IPR001254">
    <property type="entry name" value="Trypsin_dom"/>
</dbReference>
<sequence length="378" mass="41620">MTSVQEVNPVVRGIRAPTSLQSLSSHITEEITQGVKKPFKKVIDVSSGDPHRARMAPISFVCQVLAPCVYPELLKERSLPLDVRHKAEKLVVEEAWYKSDAAHSEGPLWGIMMKLGLVLLFAAYVHGCGNPTYEPSLSRVVNGVDARPYSWPWQISLQYLSGSTYRHTCGGTLLTPEWVMTAGHCIGSRTYRVVVGEYDLTREERYEQVRGVARIVVHPYWDDNCLSCGNDIAMIKLASPVHLDDKVQPSCLPESGQIVPNNDPCYITGWGRLYSGGPIASKLQQALLPVVAHSICSRSDWWGSTVKTTMVCAGGDIRSGCHGDSGGPLNCRGGDGRWYVQGVTSFVSSRGCNTPLKPTVFTRTSSFTKWISDTLLQY</sequence>
<dbReference type="SUPFAM" id="SSF50494">
    <property type="entry name" value="Trypsin-like serine proteases"/>
    <property type="match status" value="1"/>
</dbReference>
<dbReference type="InterPro" id="IPR009003">
    <property type="entry name" value="Peptidase_S1_PA"/>
</dbReference>
<dbReference type="PRINTS" id="PR00722">
    <property type="entry name" value="CHYMOTRYPSIN"/>
</dbReference>
<evidence type="ECO:0000313" key="9">
    <source>
        <dbReference type="EMBL" id="KAE8294596.1"/>
    </source>
</evidence>
<gene>
    <name evidence="9" type="ORF">D5F01_LYC07550</name>
</gene>
<evidence type="ECO:0000256" key="2">
    <source>
        <dbReference type="ARBA" id="ARBA00022729"/>
    </source>
</evidence>
<dbReference type="InterPro" id="IPR001314">
    <property type="entry name" value="Peptidase_S1A"/>
</dbReference>
<dbReference type="GO" id="GO:0006508">
    <property type="term" value="P:proteolysis"/>
    <property type="evidence" value="ECO:0007669"/>
    <property type="project" value="UniProtKB-KW"/>
</dbReference>
<proteinExistence type="predicted"/>
<evidence type="ECO:0000256" key="6">
    <source>
        <dbReference type="ARBA" id="ARBA00023157"/>
    </source>
</evidence>
<evidence type="ECO:0000256" key="4">
    <source>
        <dbReference type="ARBA" id="ARBA00022825"/>
    </source>
</evidence>
<dbReference type="SMART" id="SM00020">
    <property type="entry name" value="Tryp_SPc"/>
    <property type="match status" value="1"/>
</dbReference>
<protein>
    <submittedName>
        <fullName evidence="9">Chymotrypsin-like elastase family member 3B</fullName>
    </submittedName>
</protein>
<dbReference type="InterPro" id="IPR043504">
    <property type="entry name" value="Peptidase_S1_PA_chymotrypsin"/>
</dbReference>
<feature type="domain" description="Peptidase S1" evidence="8">
    <location>
        <begin position="140"/>
        <end position="376"/>
    </location>
</feature>
<evidence type="ECO:0000256" key="7">
    <source>
        <dbReference type="RuleBase" id="RU363034"/>
    </source>
</evidence>
<evidence type="ECO:0000259" key="8">
    <source>
        <dbReference type="PROSITE" id="PS50240"/>
    </source>
</evidence>
<dbReference type="Gene3D" id="3.90.1150.10">
    <property type="entry name" value="Aspartate Aminotransferase, domain 1"/>
    <property type="match status" value="1"/>
</dbReference>
<evidence type="ECO:0000256" key="5">
    <source>
        <dbReference type="ARBA" id="ARBA00023145"/>
    </source>
</evidence>
<keyword evidence="2" id="KW-0732">Signal</keyword>
<keyword evidence="3 7" id="KW-0378">Hydrolase</keyword>
<keyword evidence="1 7" id="KW-0645">Protease</keyword>
<reference evidence="9 10" key="1">
    <citation type="submission" date="2019-07" db="EMBL/GenBank/DDBJ databases">
        <title>Chromosome genome assembly for large yellow croaker.</title>
        <authorList>
            <person name="Xiao S."/>
        </authorList>
    </citation>
    <scope>NUCLEOTIDE SEQUENCE [LARGE SCALE GENOMIC DNA]</scope>
    <source>
        <strain evidence="9">JMULYC20181020</strain>
        <tissue evidence="9">Muscle</tissue>
    </source>
</reference>
<dbReference type="EMBL" id="REGW02000007">
    <property type="protein sequence ID" value="KAE8294596.1"/>
    <property type="molecule type" value="Genomic_DNA"/>
</dbReference>
<evidence type="ECO:0000256" key="1">
    <source>
        <dbReference type="ARBA" id="ARBA00022670"/>
    </source>
</evidence>
<dbReference type="GO" id="GO:0005615">
    <property type="term" value="C:extracellular space"/>
    <property type="evidence" value="ECO:0007669"/>
    <property type="project" value="TreeGrafter"/>
</dbReference>
<dbReference type="PANTHER" id="PTHR24257">
    <property type="entry name" value="CHYMOTRYPSIN-LIKE ELASTASE FAMILY MEMBER"/>
    <property type="match status" value="1"/>
</dbReference>
<keyword evidence="6" id="KW-1015">Disulfide bond</keyword>
<dbReference type="InterPro" id="IPR033116">
    <property type="entry name" value="TRYPSIN_SER"/>
</dbReference>
<dbReference type="AlphaFoldDB" id="A0A6G0ITM8"/>
<dbReference type="Pfam" id="PF00089">
    <property type="entry name" value="Trypsin"/>
    <property type="match status" value="1"/>
</dbReference>
<evidence type="ECO:0000313" key="10">
    <source>
        <dbReference type="Proteomes" id="UP000424527"/>
    </source>
</evidence>
<dbReference type="Gene3D" id="1.10.287.1970">
    <property type="match status" value="1"/>
</dbReference>
<comment type="caution">
    <text evidence="9">The sequence shown here is derived from an EMBL/GenBank/DDBJ whole genome shotgun (WGS) entry which is preliminary data.</text>
</comment>
<dbReference type="InterPro" id="IPR050850">
    <property type="entry name" value="Peptidase_S1_Elastase_sf"/>
</dbReference>
<dbReference type="InterPro" id="IPR015422">
    <property type="entry name" value="PyrdxlP-dep_Trfase_small"/>
</dbReference>
<keyword evidence="5" id="KW-0865">Zymogen</keyword>